<evidence type="ECO:0000256" key="5">
    <source>
        <dbReference type="SAM" id="SignalP"/>
    </source>
</evidence>
<feature type="region of interest" description="Disordered" evidence="4">
    <location>
        <begin position="192"/>
        <end position="232"/>
    </location>
</feature>
<gene>
    <name evidence="7" type="ORF">GSMUA_67750.1</name>
</gene>
<dbReference type="AlphaFoldDB" id="A0A8D7FMY8"/>
<dbReference type="GO" id="GO:0003779">
    <property type="term" value="F:actin binding"/>
    <property type="evidence" value="ECO:0007669"/>
    <property type="project" value="InterPro"/>
</dbReference>
<feature type="coiled-coil region" evidence="3">
    <location>
        <begin position="372"/>
        <end position="408"/>
    </location>
</feature>
<sequence>MGFHRFLIIFTVAEITRIIVKALDLIGFHHLQPFLRSPESKLFTSRPCMFDNHLKQSSELTLPWGCLLSSWRTLFTSAASGTKGHNKAVSVATHLSAMATMTATTASYHASCRSSTCPPWLQAALADIEQRVQSLAVNIPDDPESDSFAERAENYYQKRPQLIALLHDLHHRYLYLADRYAQSLLYRHHRRTSSVPSDLDADEDTDLPDSTCSDAESSLSFQTLPAQPRPQFQGPNPAVAAADLDMIMAEVVLAAVERDLVEAEGAEVERRLAESARKIELQGSLVEVLEAERMVLLGENARLGFRAAAAEEEARAVAAELGYMRRRAGELARAVVKLREDHRVCLLGRRIEGLQAQIYGLERRNRECFEAMARREKEKGEARAEVDRLREENRRLRQEAEAARARRRSGRSWWERVRRFDWAPASCAPHVRESKVPKNCFYI</sequence>
<evidence type="ECO:0000259" key="6">
    <source>
        <dbReference type="PROSITE" id="PS51774"/>
    </source>
</evidence>
<dbReference type="EMBL" id="HG996467">
    <property type="protein sequence ID" value="CAG1861881.1"/>
    <property type="molecule type" value="Genomic_DNA"/>
</dbReference>
<feature type="signal peptide" evidence="5">
    <location>
        <begin position="1"/>
        <end position="22"/>
    </location>
</feature>
<dbReference type="InterPro" id="IPR011684">
    <property type="entry name" value="NAB"/>
</dbReference>
<dbReference type="PROSITE" id="PS51774">
    <property type="entry name" value="NAB"/>
    <property type="match status" value="1"/>
</dbReference>
<feature type="compositionally biased region" description="Polar residues" evidence="4">
    <location>
        <begin position="212"/>
        <end position="225"/>
    </location>
</feature>
<proteinExistence type="inferred from homology"/>
<dbReference type="Pfam" id="PF07765">
    <property type="entry name" value="KIP1"/>
    <property type="match status" value="1"/>
</dbReference>
<evidence type="ECO:0000256" key="3">
    <source>
        <dbReference type="SAM" id="Coils"/>
    </source>
</evidence>
<evidence type="ECO:0000256" key="2">
    <source>
        <dbReference type="ARBA" id="ARBA00038006"/>
    </source>
</evidence>
<evidence type="ECO:0000256" key="4">
    <source>
        <dbReference type="SAM" id="MobiDB-lite"/>
    </source>
</evidence>
<protein>
    <submittedName>
        <fullName evidence="7">(wild Malaysian banana) hypothetical protein</fullName>
    </submittedName>
</protein>
<dbReference type="InterPro" id="IPR051861">
    <property type="entry name" value="NET_actin-binding_domain"/>
</dbReference>
<feature type="chain" id="PRO_5034421213" evidence="5">
    <location>
        <begin position="23"/>
        <end position="443"/>
    </location>
</feature>
<dbReference type="PANTHER" id="PTHR32258">
    <property type="entry name" value="PROTEIN NETWORKED 4A"/>
    <property type="match status" value="1"/>
</dbReference>
<keyword evidence="5" id="KW-0732">Signal</keyword>
<organism evidence="7">
    <name type="scientific">Musa acuminata subsp. malaccensis</name>
    <name type="common">Wild banana</name>
    <name type="synonym">Musa malaccensis</name>
    <dbReference type="NCBI Taxonomy" id="214687"/>
    <lineage>
        <taxon>Eukaryota</taxon>
        <taxon>Viridiplantae</taxon>
        <taxon>Streptophyta</taxon>
        <taxon>Embryophyta</taxon>
        <taxon>Tracheophyta</taxon>
        <taxon>Spermatophyta</taxon>
        <taxon>Magnoliopsida</taxon>
        <taxon>Liliopsida</taxon>
        <taxon>Zingiberales</taxon>
        <taxon>Musaceae</taxon>
        <taxon>Musa</taxon>
    </lineage>
</organism>
<feature type="domain" description="NAB" evidence="6">
    <location>
        <begin position="104"/>
        <end position="187"/>
    </location>
</feature>
<keyword evidence="1 3" id="KW-0175">Coiled coil</keyword>
<dbReference type="PANTHER" id="PTHR32258:SF26">
    <property type="entry name" value="KINASE INTERACTING (KIP1-LIKE) FAMILY PROTEIN"/>
    <property type="match status" value="1"/>
</dbReference>
<reference evidence="7" key="1">
    <citation type="submission" date="2021-03" db="EMBL/GenBank/DDBJ databases">
        <authorList>
            <consortium name="Genoscope - CEA"/>
            <person name="William W."/>
        </authorList>
    </citation>
    <scope>NUCLEOTIDE SEQUENCE</scope>
    <source>
        <strain evidence="7">Doubled-haploid Pahang</strain>
    </source>
</reference>
<evidence type="ECO:0000313" key="7">
    <source>
        <dbReference type="EMBL" id="CAG1861881.1"/>
    </source>
</evidence>
<comment type="similarity">
    <text evidence="2">Belongs to the NET family.</text>
</comment>
<name>A0A8D7FMY8_MUSAM</name>
<accession>A0A8D7FMY8</accession>
<evidence type="ECO:0000256" key="1">
    <source>
        <dbReference type="ARBA" id="ARBA00023054"/>
    </source>
</evidence>